<name>A0A316UVB2_9BASI</name>
<reference evidence="3 4" key="1">
    <citation type="journal article" date="2018" name="Mol. Biol. Evol.">
        <title>Broad Genomic Sampling Reveals a Smut Pathogenic Ancestry of the Fungal Clade Ustilaginomycotina.</title>
        <authorList>
            <person name="Kijpornyongpan T."/>
            <person name="Mondo S.J."/>
            <person name="Barry K."/>
            <person name="Sandor L."/>
            <person name="Lee J."/>
            <person name="Lipzen A."/>
            <person name="Pangilinan J."/>
            <person name="LaButti K."/>
            <person name="Hainaut M."/>
            <person name="Henrissat B."/>
            <person name="Grigoriev I.V."/>
            <person name="Spatafora J.W."/>
            <person name="Aime M.C."/>
        </authorList>
    </citation>
    <scope>NUCLEOTIDE SEQUENCE [LARGE SCALE GENOMIC DNA]</scope>
    <source>
        <strain evidence="3 4">MCA 5214</strain>
    </source>
</reference>
<feature type="compositionally biased region" description="Polar residues" evidence="1">
    <location>
        <begin position="127"/>
        <end position="139"/>
    </location>
</feature>
<sequence length="178" mass="19274">MMTLRLRSVFVWHSPLFSLNGGCAGCQVYQTTGMRCSLPRSSLLSHRRSLYELVEARHGSRSSSSVFAVLESWGAHGNVPARAARGCKSGPTYCSSELSVLWRGVEPRISKRADVNCSPRLKGGGPSTESVAQLSTSQLAGRGQDAERGTRKSRPSSIRLCPDPASRACLRVRPRCAP</sequence>
<dbReference type="EMBL" id="KZ819667">
    <property type="protein sequence ID" value="PWN27853.1"/>
    <property type="molecule type" value="Genomic_DNA"/>
</dbReference>
<evidence type="ECO:0008006" key="5">
    <source>
        <dbReference type="Google" id="ProtNLM"/>
    </source>
</evidence>
<protein>
    <recommendedName>
        <fullName evidence="5">Secreted protein</fullName>
    </recommendedName>
</protein>
<dbReference type="RefSeq" id="XP_025362465.1">
    <property type="nucleotide sequence ID" value="XM_025503710.1"/>
</dbReference>
<gene>
    <name evidence="3" type="ORF">BDZ90DRAFT_173485</name>
</gene>
<keyword evidence="2" id="KW-0732">Signal</keyword>
<feature type="signal peptide" evidence="2">
    <location>
        <begin position="1"/>
        <end position="25"/>
    </location>
</feature>
<dbReference type="AlphaFoldDB" id="A0A316UVB2"/>
<feature type="chain" id="PRO_5016449660" description="Secreted protein" evidence="2">
    <location>
        <begin position="26"/>
        <end position="178"/>
    </location>
</feature>
<evidence type="ECO:0000313" key="3">
    <source>
        <dbReference type="EMBL" id="PWN27853.1"/>
    </source>
</evidence>
<dbReference type="GeneID" id="37025533"/>
<evidence type="ECO:0000313" key="4">
    <source>
        <dbReference type="Proteomes" id="UP000245884"/>
    </source>
</evidence>
<dbReference type="Proteomes" id="UP000245884">
    <property type="component" value="Unassembled WGS sequence"/>
</dbReference>
<evidence type="ECO:0000256" key="2">
    <source>
        <dbReference type="SAM" id="SignalP"/>
    </source>
</evidence>
<feature type="region of interest" description="Disordered" evidence="1">
    <location>
        <begin position="115"/>
        <end position="159"/>
    </location>
</feature>
<keyword evidence="4" id="KW-1185">Reference proteome</keyword>
<organism evidence="3 4">
    <name type="scientific">Jaminaea rosea</name>
    <dbReference type="NCBI Taxonomy" id="1569628"/>
    <lineage>
        <taxon>Eukaryota</taxon>
        <taxon>Fungi</taxon>
        <taxon>Dikarya</taxon>
        <taxon>Basidiomycota</taxon>
        <taxon>Ustilaginomycotina</taxon>
        <taxon>Exobasidiomycetes</taxon>
        <taxon>Microstromatales</taxon>
        <taxon>Microstromatales incertae sedis</taxon>
        <taxon>Jaminaea</taxon>
    </lineage>
</organism>
<proteinExistence type="predicted"/>
<evidence type="ECO:0000256" key="1">
    <source>
        <dbReference type="SAM" id="MobiDB-lite"/>
    </source>
</evidence>
<accession>A0A316UVB2</accession>